<sequence length="137" mass="14254">MAAVTTDPEPAPGPLRWAVWLLRAEGIGLALLTLFLVYELFTATATDLLSALLVTVFAAGGAVLLWAIGTALGRRRSAARAPAIVLQLMLLPVGYYMIVGGLAWLGGPLIALGLLVVGLLISTATNRALGFDTERAA</sequence>
<name>A0ABQ4DTZ7_9ACTN</name>
<keyword evidence="3" id="KW-1185">Reference proteome</keyword>
<organism evidence="2 3">
    <name type="scientific">Plantactinospora endophytica</name>
    <dbReference type="NCBI Taxonomy" id="673535"/>
    <lineage>
        <taxon>Bacteria</taxon>
        <taxon>Bacillati</taxon>
        <taxon>Actinomycetota</taxon>
        <taxon>Actinomycetes</taxon>
        <taxon>Micromonosporales</taxon>
        <taxon>Micromonosporaceae</taxon>
        <taxon>Plantactinospora</taxon>
    </lineage>
</organism>
<evidence type="ECO:0000313" key="3">
    <source>
        <dbReference type="Proteomes" id="UP000646749"/>
    </source>
</evidence>
<dbReference type="Proteomes" id="UP000646749">
    <property type="component" value="Unassembled WGS sequence"/>
</dbReference>
<gene>
    <name evidence="2" type="ORF">Pen02_08640</name>
</gene>
<protein>
    <recommendedName>
        <fullName evidence="4">Integral membrane protein</fullName>
    </recommendedName>
</protein>
<feature type="transmembrane region" description="Helical" evidence="1">
    <location>
        <begin position="48"/>
        <end position="73"/>
    </location>
</feature>
<evidence type="ECO:0000256" key="1">
    <source>
        <dbReference type="SAM" id="Phobius"/>
    </source>
</evidence>
<feature type="transmembrane region" description="Helical" evidence="1">
    <location>
        <begin position="20"/>
        <end position="41"/>
    </location>
</feature>
<comment type="caution">
    <text evidence="2">The sequence shown here is derived from an EMBL/GenBank/DDBJ whole genome shotgun (WGS) entry which is preliminary data.</text>
</comment>
<keyword evidence="1" id="KW-1133">Transmembrane helix</keyword>
<reference evidence="2 3" key="1">
    <citation type="submission" date="2021-01" db="EMBL/GenBank/DDBJ databases">
        <title>Whole genome shotgun sequence of Plantactinospora endophytica NBRC 110450.</title>
        <authorList>
            <person name="Komaki H."/>
            <person name="Tamura T."/>
        </authorList>
    </citation>
    <scope>NUCLEOTIDE SEQUENCE [LARGE SCALE GENOMIC DNA]</scope>
    <source>
        <strain evidence="2 3">NBRC 110450</strain>
    </source>
</reference>
<dbReference type="EMBL" id="BONW01000002">
    <property type="protein sequence ID" value="GIG85928.1"/>
    <property type="molecule type" value="Genomic_DNA"/>
</dbReference>
<keyword evidence="1" id="KW-0472">Membrane</keyword>
<accession>A0ABQ4DTZ7</accession>
<proteinExistence type="predicted"/>
<evidence type="ECO:0008006" key="4">
    <source>
        <dbReference type="Google" id="ProtNLM"/>
    </source>
</evidence>
<feature type="transmembrane region" description="Helical" evidence="1">
    <location>
        <begin position="93"/>
        <end position="121"/>
    </location>
</feature>
<keyword evidence="1" id="KW-0812">Transmembrane</keyword>
<evidence type="ECO:0000313" key="2">
    <source>
        <dbReference type="EMBL" id="GIG85928.1"/>
    </source>
</evidence>